<sequence>MAKHVAQGLKMAMQFLKEALLAQSAGVPNKEVPGTHLLTPSGLPFAWKDALGEPADEVRKYCA</sequence>
<dbReference type="Proteomes" id="UP000637695">
    <property type="component" value="Unassembled WGS sequence"/>
</dbReference>
<keyword evidence="2" id="KW-1185">Reference proteome</keyword>
<evidence type="ECO:0000313" key="2">
    <source>
        <dbReference type="Proteomes" id="UP000637695"/>
    </source>
</evidence>
<reference evidence="1" key="2">
    <citation type="submission" date="2020-09" db="EMBL/GenBank/DDBJ databases">
        <authorList>
            <person name="Sun Q."/>
            <person name="Ohkuma M."/>
        </authorList>
    </citation>
    <scope>NUCLEOTIDE SEQUENCE</scope>
    <source>
        <strain evidence="1">JCM 18487</strain>
    </source>
</reference>
<dbReference type="EMBL" id="BMOY01000007">
    <property type="protein sequence ID" value="GGJ00260.1"/>
    <property type="molecule type" value="Genomic_DNA"/>
</dbReference>
<protein>
    <submittedName>
        <fullName evidence="1">Uncharacterized protein</fullName>
    </submittedName>
</protein>
<organism evidence="1 2">
    <name type="scientific">Alicyclobacillus cellulosilyticus</name>
    <dbReference type="NCBI Taxonomy" id="1003997"/>
    <lineage>
        <taxon>Bacteria</taxon>
        <taxon>Bacillati</taxon>
        <taxon>Bacillota</taxon>
        <taxon>Bacilli</taxon>
        <taxon>Bacillales</taxon>
        <taxon>Alicyclobacillaceae</taxon>
        <taxon>Alicyclobacillus</taxon>
    </lineage>
</organism>
<dbReference type="AlphaFoldDB" id="A0A917K4Z6"/>
<gene>
    <name evidence="1" type="ORF">GCM10010885_06850</name>
</gene>
<name>A0A917K4Z6_9BACL</name>
<dbReference type="RefSeq" id="WP_188881163.1">
    <property type="nucleotide sequence ID" value="NZ_BMOY01000007.1"/>
</dbReference>
<evidence type="ECO:0000313" key="1">
    <source>
        <dbReference type="EMBL" id="GGJ00260.1"/>
    </source>
</evidence>
<proteinExistence type="predicted"/>
<reference evidence="1" key="1">
    <citation type="journal article" date="2014" name="Int. J. Syst. Evol. Microbiol.">
        <title>Complete genome sequence of Corynebacterium casei LMG S-19264T (=DSM 44701T), isolated from a smear-ripened cheese.</title>
        <authorList>
            <consortium name="US DOE Joint Genome Institute (JGI-PGF)"/>
            <person name="Walter F."/>
            <person name="Albersmeier A."/>
            <person name="Kalinowski J."/>
            <person name="Ruckert C."/>
        </authorList>
    </citation>
    <scope>NUCLEOTIDE SEQUENCE</scope>
    <source>
        <strain evidence="1">JCM 18487</strain>
    </source>
</reference>
<comment type="caution">
    <text evidence="1">The sequence shown here is derived from an EMBL/GenBank/DDBJ whole genome shotgun (WGS) entry which is preliminary data.</text>
</comment>
<accession>A0A917K4Z6</accession>